<evidence type="ECO:0000313" key="2">
    <source>
        <dbReference type="EMBL" id="CAI9085573.1"/>
    </source>
</evidence>
<dbReference type="Proteomes" id="UP001161497">
    <property type="component" value="Chromosome"/>
</dbReference>
<protein>
    <submittedName>
        <fullName evidence="2">Uncharacterized protein</fullName>
    </submittedName>
</protein>
<proteinExistence type="predicted"/>
<name>A0ABM9ID16_9BACT</name>
<reference evidence="2" key="1">
    <citation type="submission" date="2023-03" db="EMBL/GenBank/DDBJ databases">
        <authorList>
            <person name="Cremers G."/>
            <person name="Picone N."/>
        </authorList>
    </citation>
    <scope>NUCLEOTIDE SEQUENCE</scope>
    <source>
        <strain evidence="2">Sample_alias</strain>
    </source>
</reference>
<accession>A0ABM9ID16</accession>
<evidence type="ECO:0000313" key="3">
    <source>
        <dbReference type="Proteomes" id="UP001161497"/>
    </source>
</evidence>
<organism evidence="2 3">
    <name type="scientific">Candidatus Methylacidiphilum fumarolicum</name>
    <dbReference type="NCBI Taxonomy" id="591154"/>
    <lineage>
        <taxon>Bacteria</taxon>
        <taxon>Pseudomonadati</taxon>
        <taxon>Verrucomicrobiota</taxon>
        <taxon>Methylacidiphilae</taxon>
        <taxon>Methylacidiphilales</taxon>
        <taxon>Methylacidiphilaceae</taxon>
        <taxon>Methylacidiphilum (ex Ratnadevi et al. 2023)</taxon>
    </lineage>
</organism>
<gene>
    <name evidence="2" type="ORF">MFUM_1215</name>
</gene>
<evidence type="ECO:0000256" key="1">
    <source>
        <dbReference type="SAM" id="MobiDB-lite"/>
    </source>
</evidence>
<dbReference type="EMBL" id="OX458932">
    <property type="protein sequence ID" value="CAI9085573.1"/>
    <property type="molecule type" value="Genomic_DNA"/>
</dbReference>
<sequence>MERKYDNFFFEQTSLGHHCQGTGFSKLHVSEARLADVRATRAVTTGESPHGPIGSEPNSNRTKLMSCYQIQR</sequence>
<feature type="compositionally biased region" description="Polar residues" evidence="1">
    <location>
        <begin position="56"/>
        <end position="72"/>
    </location>
</feature>
<keyword evidence="3" id="KW-1185">Reference proteome</keyword>
<feature type="region of interest" description="Disordered" evidence="1">
    <location>
        <begin position="42"/>
        <end position="72"/>
    </location>
</feature>